<gene>
    <name evidence="2" type="primary">nad6</name>
</gene>
<feature type="transmembrane region" description="Helical" evidence="1">
    <location>
        <begin position="7"/>
        <end position="40"/>
    </location>
</feature>
<dbReference type="EMBL" id="AB035869">
    <property type="protein sequence ID" value="BAA95920.1"/>
    <property type="molecule type" value="Genomic_DNA"/>
</dbReference>
<name>Q9MQZ7_LAQRU</name>
<keyword evidence="1" id="KW-0472">Membrane</keyword>
<keyword evidence="1" id="KW-0812">Transmembrane</keyword>
<accession>Q9MQZ7</accession>
<protein>
    <submittedName>
        <fullName evidence="2">NADH dehydrogenase subunit 6</fullName>
    </submittedName>
</protein>
<sequence>MDYFGSVLIGLMVLFSVIVHPAGLGVSLLVVSLLCCLIVAVELQVWFSLVVFIIYIGGILVMFGYMTAMTPNFGGKGVVSVWSGLSVGLVVFLVGGFGSSGTSGVSLLEPEKNGSQVLEEVSFSILICYGGFLLMALLVVAMLCHYYKAPLRPFL</sequence>
<evidence type="ECO:0000313" key="2">
    <source>
        <dbReference type="EMBL" id="BAA95920.1"/>
    </source>
</evidence>
<proteinExistence type="predicted"/>
<keyword evidence="1" id="KW-1133">Transmembrane helix</keyword>
<organism evidence="2">
    <name type="scientific">Laqueus rubellus</name>
    <name type="common">Lampshell</name>
    <dbReference type="NCBI Taxonomy" id="93892"/>
    <lineage>
        <taxon>Eukaryota</taxon>
        <taxon>Metazoa</taxon>
        <taxon>Spiralia</taxon>
        <taxon>Lophotrochozoa</taxon>
        <taxon>Brachiopoda</taxon>
        <taxon>Rhynchonelliformea</taxon>
        <taxon>Rhynchonellata</taxon>
        <taxon>Terebratellidina</taxon>
        <taxon>Laqueoidea</taxon>
        <taxon>Laqueidae</taxon>
        <taxon>Laqueus</taxon>
    </lineage>
</organism>
<feature type="transmembrane region" description="Helical" evidence="1">
    <location>
        <begin position="46"/>
        <end position="66"/>
    </location>
</feature>
<keyword evidence="2" id="KW-0496">Mitochondrion</keyword>
<reference evidence="2" key="1">
    <citation type="journal article" date="2000" name="Genetics">
        <title>The mitochondrial genome of the brachiopod Laqueus rubellus.</title>
        <authorList>
            <person name="Noguchi Y."/>
            <person name="Endo K."/>
            <person name="Tajima F."/>
            <person name="Ueshima R."/>
        </authorList>
    </citation>
    <scope>NUCLEOTIDE SEQUENCE</scope>
</reference>
<evidence type="ECO:0000256" key="1">
    <source>
        <dbReference type="SAM" id="Phobius"/>
    </source>
</evidence>
<dbReference type="AlphaFoldDB" id="Q9MQZ7"/>
<feature type="transmembrane region" description="Helical" evidence="1">
    <location>
        <begin position="78"/>
        <end position="101"/>
    </location>
</feature>
<feature type="transmembrane region" description="Helical" evidence="1">
    <location>
        <begin position="121"/>
        <end position="147"/>
    </location>
</feature>
<geneLocation type="mitochondrion" evidence="2"/>